<feature type="compositionally biased region" description="Basic and acidic residues" evidence="1">
    <location>
        <begin position="103"/>
        <end position="117"/>
    </location>
</feature>
<dbReference type="InterPro" id="IPR047800">
    <property type="entry name" value="SWFGD_dom"/>
</dbReference>
<dbReference type="EMBL" id="SBIP01000002">
    <property type="protein sequence ID" value="RWX79280.1"/>
    <property type="molecule type" value="Genomic_DNA"/>
</dbReference>
<feature type="region of interest" description="Disordered" evidence="1">
    <location>
        <begin position="1"/>
        <end position="206"/>
    </location>
</feature>
<accession>A0A444LJV6</accession>
<dbReference type="NCBIfam" id="NF033157">
    <property type="entry name" value="SWFGD_domain"/>
    <property type="match status" value="1"/>
</dbReference>
<dbReference type="Proteomes" id="UP000287687">
    <property type="component" value="Unassembled WGS sequence"/>
</dbReference>
<dbReference type="OrthoDB" id="680465at2"/>
<dbReference type="InterPro" id="IPR051686">
    <property type="entry name" value="Lipoprotein_DolP"/>
</dbReference>
<dbReference type="RefSeq" id="WP_128443254.1">
    <property type="nucleotide sequence ID" value="NZ_SBIP01000002.1"/>
</dbReference>
<dbReference type="PANTHER" id="PTHR34606:SF15">
    <property type="entry name" value="BON DOMAIN-CONTAINING PROTEIN"/>
    <property type="match status" value="1"/>
</dbReference>
<feature type="compositionally biased region" description="Basic and acidic residues" evidence="1">
    <location>
        <begin position="153"/>
        <end position="173"/>
    </location>
</feature>
<dbReference type="InterPro" id="IPR014004">
    <property type="entry name" value="Transpt-assoc_nodulatn_dom_bac"/>
</dbReference>
<dbReference type="SMART" id="SM00749">
    <property type="entry name" value="BON"/>
    <property type="match status" value="1"/>
</dbReference>
<name>A0A444LJV6_9HYPH</name>
<dbReference type="PROSITE" id="PS50914">
    <property type="entry name" value="BON"/>
    <property type="match status" value="1"/>
</dbReference>
<organism evidence="3 4">
    <name type="scientific">Neorhizobium lilium</name>
    <dbReference type="NCBI Taxonomy" id="2503024"/>
    <lineage>
        <taxon>Bacteria</taxon>
        <taxon>Pseudomonadati</taxon>
        <taxon>Pseudomonadota</taxon>
        <taxon>Alphaproteobacteria</taxon>
        <taxon>Hyphomicrobiales</taxon>
        <taxon>Rhizobiaceae</taxon>
        <taxon>Rhizobium/Agrobacterium group</taxon>
        <taxon>Neorhizobium</taxon>
    </lineage>
</organism>
<evidence type="ECO:0000313" key="3">
    <source>
        <dbReference type="EMBL" id="RWX79280.1"/>
    </source>
</evidence>
<feature type="compositionally biased region" description="Basic and acidic residues" evidence="1">
    <location>
        <begin position="180"/>
        <end position="194"/>
    </location>
</feature>
<dbReference type="PANTHER" id="PTHR34606">
    <property type="entry name" value="BON DOMAIN-CONTAINING PROTEIN"/>
    <property type="match status" value="1"/>
</dbReference>
<dbReference type="Gene3D" id="3.30.1340.30">
    <property type="match status" value="1"/>
</dbReference>
<evidence type="ECO:0000256" key="1">
    <source>
        <dbReference type="SAM" id="MobiDB-lite"/>
    </source>
</evidence>
<evidence type="ECO:0000313" key="4">
    <source>
        <dbReference type="Proteomes" id="UP000287687"/>
    </source>
</evidence>
<feature type="compositionally biased region" description="Basic and acidic residues" evidence="1">
    <location>
        <begin position="13"/>
        <end position="36"/>
    </location>
</feature>
<feature type="domain" description="BON" evidence="2">
    <location>
        <begin position="204"/>
        <end position="272"/>
    </location>
</feature>
<dbReference type="InterPro" id="IPR007055">
    <property type="entry name" value="BON_dom"/>
</dbReference>
<gene>
    <name evidence="3" type="ORF">EPK99_12050</name>
</gene>
<dbReference type="AlphaFoldDB" id="A0A444LJV6"/>
<proteinExistence type="predicted"/>
<evidence type="ECO:0000259" key="2">
    <source>
        <dbReference type="PROSITE" id="PS50914"/>
    </source>
</evidence>
<protein>
    <submittedName>
        <fullName evidence="3">BON domain-containing protein</fullName>
    </submittedName>
</protein>
<dbReference type="Pfam" id="PF04972">
    <property type="entry name" value="BON"/>
    <property type="match status" value="1"/>
</dbReference>
<comment type="caution">
    <text evidence="3">The sequence shown here is derived from an EMBL/GenBank/DDBJ whole genome shotgun (WGS) entry which is preliminary data.</text>
</comment>
<keyword evidence="4" id="KW-1185">Reference proteome</keyword>
<reference evidence="3 4" key="1">
    <citation type="submission" date="2019-01" db="EMBL/GenBank/DDBJ databases">
        <title>The draft genome of Rhizobium sp. 24NR.</title>
        <authorList>
            <person name="Liu L."/>
            <person name="Liang L."/>
            <person name="Shi S."/>
            <person name="Xu L."/>
            <person name="Wang X."/>
            <person name="Li L."/>
            <person name="Zhang X."/>
        </authorList>
    </citation>
    <scope>NUCLEOTIDE SEQUENCE [LARGE SCALE GENOMIC DNA]</scope>
    <source>
        <strain evidence="3 4">24NR</strain>
    </source>
</reference>
<feature type="compositionally biased region" description="Basic and acidic residues" evidence="1">
    <location>
        <begin position="43"/>
        <end position="73"/>
    </location>
</feature>
<feature type="compositionally biased region" description="Low complexity" evidence="1">
    <location>
        <begin position="140"/>
        <end position="152"/>
    </location>
</feature>
<sequence length="284" mass="31691">MANGPYSPSGGYRNDRGRDEQDHSRQPSERSGRDGNVRGFADYQRDVEFGGRDERDRSTHDQTDRDRGGRDDYGQEGSFSDSDQARGWARESYRANPSSFTYEPDRARPNPVPRDRYASGVDGGSDAGRYGTADRHGTDRYGSSNSDNYGSGDRTRSNDGQGERRGLMERAGDEVASWFGDDKASQRRDMDQHRGKGPKGYQRSDTRIEEDINDRLSDDPILDASNISVTVAQAEVTLDGFVSSRWDKRRAEDLVEDISGVRHVQNNLRVNNSMNDTLGGSTTV</sequence>